<dbReference type="NCBIfam" id="NF010009">
    <property type="entry name" value="PRK13482.1"/>
    <property type="match status" value="1"/>
</dbReference>
<dbReference type="KEGG" id="bmeg:BG04_2383"/>
<comment type="cofactor">
    <cofactor evidence="2 11">
        <name>Mg(2+)</name>
        <dbReference type="ChEBI" id="CHEBI:18420"/>
    </cofactor>
</comment>
<evidence type="ECO:0000256" key="9">
    <source>
        <dbReference type="ARBA" id="ARBA00023125"/>
    </source>
</evidence>
<dbReference type="GO" id="GO:0004016">
    <property type="term" value="F:adenylate cyclase activity"/>
    <property type="evidence" value="ECO:0007669"/>
    <property type="project" value="TreeGrafter"/>
</dbReference>
<evidence type="ECO:0000256" key="5">
    <source>
        <dbReference type="ARBA" id="ARBA00022741"/>
    </source>
</evidence>
<dbReference type="InterPro" id="IPR003390">
    <property type="entry name" value="DNA_integrity_scan_DisA_N"/>
</dbReference>
<dbReference type="InterPro" id="IPR038331">
    <property type="entry name" value="DisA_sf"/>
</dbReference>
<gene>
    <name evidence="11" type="primary">disA</name>
    <name evidence="12" type="ORF">BG04_2383</name>
</gene>
<comment type="subunit">
    <text evidence="11">Homooctamer.</text>
</comment>
<evidence type="ECO:0000256" key="7">
    <source>
        <dbReference type="ARBA" id="ARBA00022840"/>
    </source>
</evidence>
<dbReference type="PROSITE" id="PS51794">
    <property type="entry name" value="DAC"/>
    <property type="match status" value="1"/>
</dbReference>
<dbReference type="Gene3D" id="1.10.150.20">
    <property type="entry name" value="5' to 3' exonuclease, C-terminal subdomain"/>
    <property type="match status" value="1"/>
</dbReference>
<dbReference type="GO" id="GO:0003677">
    <property type="term" value="F:DNA binding"/>
    <property type="evidence" value="ECO:0007669"/>
    <property type="project" value="UniProtKB-UniRule"/>
</dbReference>
<dbReference type="PANTHER" id="PTHR34185:SF3">
    <property type="entry name" value="DNA INTEGRITY SCANNING PROTEIN DISA"/>
    <property type="match status" value="1"/>
</dbReference>
<sequence>MEGEKTTVSQKQISEILQFVAPGTPIRDGIDNVLRAKTGGLIVMGYNEQVKKMVDGGFSINCAFTPAHLYELAKMDGALILNDSGSKILFANAQLMPDPSTPSSQTGMRHRTAERVAKQSGVLVIAISQRRNVITLYKGSLQYVLKDISVILAKANQALGTLEKYKAVLDESITSLSALEFEEQVTHTDVLQSLHRTEMVLRIKNEILSYISELGTEGRLIRLQMNELLSHLEEEATLLIKDYMYDLSFDPYRVIERMQQPSNNVLLDDQTLLRLMGYPMYTSFEDSVIPRGYRMLHKIPRLPSIIIENLIDELGDLKTIADASVEELDEVEGIGEIRARKIREGLKRLKEQHLTNRQL</sequence>
<dbReference type="SUPFAM" id="SSF143597">
    <property type="entry name" value="YojJ-like"/>
    <property type="match status" value="1"/>
</dbReference>
<evidence type="ECO:0000256" key="1">
    <source>
        <dbReference type="ARBA" id="ARBA00000877"/>
    </source>
</evidence>
<dbReference type="Pfam" id="PF02457">
    <property type="entry name" value="DAC"/>
    <property type="match status" value="1"/>
</dbReference>
<evidence type="ECO:0000256" key="10">
    <source>
        <dbReference type="ARBA" id="ARBA00023204"/>
    </source>
</evidence>
<dbReference type="Proteomes" id="UP000031829">
    <property type="component" value="Chromosome"/>
</dbReference>
<keyword evidence="3 11" id="KW-0808">Transferase</keyword>
<dbReference type="AlphaFoldDB" id="A0A0B6AR56"/>
<dbReference type="Pfam" id="PF00633">
    <property type="entry name" value="HHH"/>
    <property type="match status" value="1"/>
</dbReference>
<keyword evidence="5 11" id="KW-0547">Nucleotide-binding</keyword>
<protein>
    <recommendedName>
        <fullName evidence="11">DNA integrity scanning protein DisA</fullName>
    </recommendedName>
    <alternativeName>
        <fullName evidence="11">Cyclic di-AMP synthase</fullName>
        <shortName evidence="11">c-di-AMP synthase</shortName>
    </alternativeName>
    <alternativeName>
        <fullName evidence="11">Diadenylate cyclase</fullName>
        <ecNumber evidence="11">2.7.7.85</ecNumber>
    </alternativeName>
</protein>
<dbReference type="Pfam" id="PF10635">
    <property type="entry name" value="DisA-linker"/>
    <property type="match status" value="1"/>
</dbReference>
<keyword evidence="6 11" id="KW-0227">DNA damage</keyword>
<dbReference type="InterPro" id="IPR023763">
    <property type="entry name" value="DNA_integrity_scanning_protein"/>
</dbReference>
<dbReference type="SUPFAM" id="SSF47781">
    <property type="entry name" value="RuvA domain 2-like"/>
    <property type="match status" value="1"/>
</dbReference>
<dbReference type="GeneID" id="93640452"/>
<accession>A0A0B6AR56</accession>
<evidence type="ECO:0000256" key="4">
    <source>
        <dbReference type="ARBA" id="ARBA00022695"/>
    </source>
</evidence>
<dbReference type="HOGENOM" id="CLU_787128_0_0_9"/>
<dbReference type="HAMAP" id="MF_01438">
    <property type="entry name" value="DisA"/>
    <property type="match status" value="1"/>
</dbReference>
<keyword evidence="10 11" id="KW-0234">DNA repair</keyword>
<evidence type="ECO:0000256" key="2">
    <source>
        <dbReference type="ARBA" id="ARBA00001946"/>
    </source>
</evidence>
<keyword evidence="8 11" id="KW-0460">Magnesium</keyword>
<feature type="binding site" evidence="11">
    <location>
        <begin position="108"/>
        <end position="112"/>
    </location>
    <ligand>
        <name>ATP</name>
        <dbReference type="ChEBI" id="CHEBI:30616"/>
    </ligand>
</feature>
<dbReference type="EMBL" id="CP009920">
    <property type="protein sequence ID" value="AJI23148.1"/>
    <property type="molecule type" value="Genomic_DNA"/>
</dbReference>
<dbReference type="EC" id="2.7.7.85" evidence="11"/>
<dbReference type="GO" id="GO:0140097">
    <property type="term" value="F:catalytic activity, acting on DNA"/>
    <property type="evidence" value="ECO:0007669"/>
    <property type="project" value="UniProtKB-ARBA"/>
</dbReference>
<reference evidence="12 13" key="1">
    <citation type="journal article" date="2015" name="Genome Announc.">
        <title>Complete genome sequences for 35 biothreat assay-relevant bacillus species.</title>
        <authorList>
            <person name="Johnson S.L."/>
            <person name="Daligault H.E."/>
            <person name="Davenport K.W."/>
            <person name="Jaissle J."/>
            <person name="Frey K.G."/>
            <person name="Ladner J.T."/>
            <person name="Broomall S.M."/>
            <person name="Bishop-Lilly K.A."/>
            <person name="Bruce D.C."/>
            <person name="Gibbons H.S."/>
            <person name="Coyne S.R."/>
            <person name="Lo C.C."/>
            <person name="Meincke L."/>
            <person name="Munk A.C."/>
            <person name="Koroleva G.I."/>
            <person name="Rosenzweig C.N."/>
            <person name="Palacios G.F."/>
            <person name="Redden C.L."/>
            <person name="Minogue T.D."/>
            <person name="Chain P.S."/>
        </authorList>
    </citation>
    <scope>NUCLEOTIDE SEQUENCE [LARGE SCALE GENOMIC DNA]</scope>
    <source>
        <strain evidence="13">ATCC 14581 / DSM 32 / JCM 2506 / NBRC 15308 / NCIMB 9376 / NCTC 10342 / NRRL B-14308 / VKM B-512</strain>
    </source>
</reference>
<comment type="catalytic activity">
    <reaction evidence="1 11">
        <text>2 ATP = 3',3'-c-di-AMP + 2 diphosphate</text>
        <dbReference type="Rhea" id="RHEA:35655"/>
        <dbReference type="ChEBI" id="CHEBI:30616"/>
        <dbReference type="ChEBI" id="CHEBI:33019"/>
        <dbReference type="ChEBI" id="CHEBI:71500"/>
        <dbReference type="EC" id="2.7.7.85"/>
    </reaction>
</comment>
<dbReference type="Gene3D" id="1.20.1260.110">
    <property type="entry name" value="DNA integrity scanning linker region"/>
    <property type="match status" value="1"/>
</dbReference>
<comment type="function">
    <text evidence="11">Participates in a DNA-damage check-point that is active prior to asymmetric division when DNA is damaged. DisA forms globular foci that rapidly scan along the chromosomes during sporulation, searching for lesions. When a lesion is present, DisA pauses at the lesion site. This triggers a cellular response that culminates in a temporary block in sporulation initiation.</text>
</comment>
<dbReference type="GO" id="GO:0016787">
    <property type="term" value="F:hydrolase activity"/>
    <property type="evidence" value="ECO:0007669"/>
    <property type="project" value="UniProtKB-ARBA"/>
</dbReference>
<dbReference type="Gene3D" id="3.40.1700.10">
    <property type="entry name" value="DNA integrity scanning protein, DisA, N-terminal domain"/>
    <property type="match status" value="1"/>
</dbReference>
<feature type="binding site" evidence="11">
    <location>
        <position position="95"/>
    </location>
    <ligand>
        <name>ATP</name>
        <dbReference type="ChEBI" id="CHEBI:30616"/>
    </ligand>
</feature>
<dbReference type="InterPro" id="IPR036888">
    <property type="entry name" value="DNA_integrity_DisA_N_sf"/>
</dbReference>
<evidence type="ECO:0000256" key="11">
    <source>
        <dbReference type="HAMAP-Rule" id="MF_01438"/>
    </source>
</evidence>
<evidence type="ECO:0000256" key="6">
    <source>
        <dbReference type="ARBA" id="ARBA00022763"/>
    </source>
</evidence>
<dbReference type="InterPro" id="IPR018906">
    <property type="entry name" value="DNA_integrity_scan_DisA_link"/>
</dbReference>
<dbReference type="GO" id="GO:0106408">
    <property type="term" value="F:diadenylate cyclase activity"/>
    <property type="evidence" value="ECO:0007669"/>
    <property type="project" value="UniProtKB-EC"/>
</dbReference>
<comment type="function">
    <text evidence="11">Has also diadenylate cyclase activity, catalyzing the condensation of 2 ATP molecules into cyclic di-AMP (c-di-AMP). c-di-AMP acts as a signaling molecule that couples DNA integrity with progression of sporulation. The rise in c-di-AMP level generated by DisA while scanning the chromosome, operates as a positive signal that advances sporulation; upon encountering a lesion, the DisA focus arrests at the damaged site and halts c-di-AMP synthesis.</text>
</comment>
<dbReference type="GO" id="GO:0005524">
    <property type="term" value="F:ATP binding"/>
    <property type="evidence" value="ECO:0007669"/>
    <property type="project" value="UniProtKB-UniRule"/>
</dbReference>
<dbReference type="InterPro" id="IPR050338">
    <property type="entry name" value="DisA"/>
</dbReference>
<dbReference type="PANTHER" id="PTHR34185">
    <property type="entry name" value="DIADENYLATE CYCLASE"/>
    <property type="match status" value="1"/>
</dbReference>
<dbReference type="InterPro" id="IPR010994">
    <property type="entry name" value="RuvA_2-like"/>
</dbReference>
<evidence type="ECO:0000313" key="13">
    <source>
        <dbReference type="Proteomes" id="UP000031829"/>
    </source>
</evidence>
<proteinExistence type="inferred from homology"/>
<evidence type="ECO:0000313" key="12">
    <source>
        <dbReference type="EMBL" id="AJI23148.1"/>
    </source>
</evidence>
<dbReference type="GO" id="GO:0006281">
    <property type="term" value="P:DNA repair"/>
    <property type="evidence" value="ECO:0007669"/>
    <property type="project" value="UniProtKB-UniRule"/>
</dbReference>
<dbReference type="RefSeq" id="WP_013054900.1">
    <property type="nucleotide sequence ID" value="NZ_BCVB01000017.1"/>
</dbReference>
<evidence type="ECO:0000256" key="8">
    <source>
        <dbReference type="ARBA" id="ARBA00022842"/>
    </source>
</evidence>
<keyword evidence="4 11" id="KW-0548">Nucleotidyltransferase</keyword>
<dbReference type="FunFam" id="3.40.1700.10:FF:000001">
    <property type="entry name" value="DNA integrity scanning protein DisA"/>
    <property type="match status" value="1"/>
</dbReference>
<organism evidence="12 13">
    <name type="scientific">Priestia megaterium (strain ATCC 14581 / DSM 32 / CCUG 1817 / JCM 2506 / NBRC 15308 / NCIMB 9376 / NCTC 10342 / NRRL B-14308 / VKM B-512 / Ford 19)</name>
    <name type="common">Bacillus megaterium</name>
    <dbReference type="NCBI Taxonomy" id="1348623"/>
    <lineage>
        <taxon>Bacteria</taxon>
        <taxon>Bacillati</taxon>
        <taxon>Bacillota</taxon>
        <taxon>Bacilli</taxon>
        <taxon>Bacillales</taxon>
        <taxon>Bacillaceae</taxon>
        <taxon>Priestia</taxon>
    </lineage>
</organism>
<comment type="similarity">
    <text evidence="11">Belongs to the DisA family.</text>
</comment>
<name>A0A0B6AR56_PRIM2</name>
<feature type="binding site" evidence="11">
    <location>
        <position position="77"/>
    </location>
    <ligand>
        <name>ATP</name>
        <dbReference type="ChEBI" id="CHEBI:30616"/>
    </ligand>
</feature>
<dbReference type="InterPro" id="IPR000445">
    <property type="entry name" value="HhH_motif"/>
</dbReference>
<evidence type="ECO:0000256" key="3">
    <source>
        <dbReference type="ARBA" id="ARBA00022679"/>
    </source>
</evidence>
<keyword evidence="9 11" id="KW-0238">DNA-binding</keyword>
<keyword evidence="7 11" id="KW-0067">ATP-binding</keyword>